<accession>A0A318EER5</accession>
<dbReference type="PANTHER" id="PTHR48228">
    <property type="entry name" value="SUCCINYL-COA--D-CITRAMALATE COA-TRANSFERASE"/>
    <property type="match status" value="1"/>
</dbReference>
<keyword evidence="3" id="KW-1185">Reference proteome</keyword>
<evidence type="ECO:0000313" key="2">
    <source>
        <dbReference type="EMBL" id="PXV71303.1"/>
    </source>
</evidence>
<comment type="caution">
    <text evidence="2">The sequence shown here is derived from an EMBL/GenBank/DDBJ whole genome shotgun (WGS) entry which is preliminary data.</text>
</comment>
<name>A0A318EER5_9GAMM</name>
<evidence type="ECO:0000313" key="3">
    <source>
        <dbReference type="Proteomes" id="UP000248330"/>
    </source>
</evidence>
<dbReference type="OrthoDB" id="5294844at2"/>
<evidence type="ECO:0000256" key="1">
    <source>
        <dbReference type="ARBA" id="ARBA00022679"/>
    </source>
</evidence>
<organism evidence="2 3">
    <name type="scientific">Sinimarinibacterium flocculans</name>
    <dbReference type="NCBI Taxonomy" id="985250"/>
    <lineage>
        <taxon>Bacteria</taxon>
        <taxon>Pseudomonadati</taxon>
        <taxon>Pseudomonadota</taxon>
        <taxon>Gammaproteobacteria</taxon>
        <taxon>Nevskiales</taxon>
        <taxon>Nevskiaceae</taxon>
        <taxon>Sinimarinibacterium</taxon>
    </lineage>
</organism>
<dbReference type="EMBL" id="QICN01000001">
    <property type="protein sequence ID" value="PXV71303.1"/>
    <property type="molecule type" value="Genomic_DNA"/>
</dbReference>
<dbReference type="Gene3D" id="3.30.1540.10">
    <property type="entry name" value="formyl-coa transferase, domain 3"/>
    <property type="match status" value="1"/>
</dbReference>
<dbReference type="InterPro" id="IPR044855">
    <property type="entry name" value="CoA-Trfase_III_dom3_sf"/>
</dbReference>
<dbReference type="InterPro" id="IPR023606">
    <property type="entry name" value="CoA-Trfase_III_dom_1_sf"/>
</dbReference>
<dbReference type="SUPFAM" id="SSF89796">
    <property type="entry name" value="CoA-transferase family III (CaiB/BaiF)"/>
    <property type="match status" value="1"/>
</dbReference>
<dbReference type="InterPro" id="IPR003673">
    <property type="entry name" value="CoA-Trfase_fam_III"/>
</dbReference>
<dbReference type="GO" id="GO:0016740">
    <property type="term" value="F:transferase activity"/>
    <property type="evidence" value="ECO:0007669"/>
    <property type="project" value="UniProtKB-KW"/>
</dbReference>
<proteinExistence type="predicted"/>
<dbReference type="Proteomes" id="UP000248330">
    <property type="component" value="Unassembled WGS sequence"/>
</dbReference>
<protein>
    <submittedName>
        <fullName evidence="2">Crotonobetainyl-CoA:carnitine CoA-transferase CaiB-like acyl-CoA transferase</fullName>
    </submittedName>
</protein>
<dbReference type="PANTHER" id="PTHR48228:SF6">
    <property type="entry name" value="L-CARNITINE COA-TRANSFERASE"/>
    <property type="match status" value="1"/>
</dbReference>
<gene>
    <name evidence="2" type="ORF">C8D93_101348</name>
</gene>
<dbReference type="AlphaFoldDB" id="A0A318EER5"/>
<keyword evidence="1 2" id="KW-0808">Transferase</keyword>
<dbReference type="RefSeq" id="WP_110263429.1">
    <property type="nucleotide sequence ID" value="NZ_CAKZQT010000007.1"/>
</dbReference>
<dbReference type="Pfam" id="PF02515">
    <property type="entry name" value="CoA_transf_3"/>
    <property type="match status" value="1"/>
</dbReference>
<sequence>MSALNGFRVLELAEGVAGEYCGKLLADFGAEVIKIEAPDGSPTRRLGPFADGEPGPERSGLFAYLNTNKRSATLDLGNANGVATLQRLLDRVDAVIDDHAPGWLTSAGLDPLQVGTTHPALVLCAISPHGQDAPEERRHATDLTVFHASGWGFHTPTGADPARPPLNGAGRFLPSYEAGLDAALCIVAALFEREQSARGRVIDIAMQQVLASRADYVLAQMVAGDMEASTSRTAFDLAGPAGIFRCADGYAYIWMSAPAHWDALRTLLGDPAWMQTFPERWLERACTPERVAECRKHLAAWLATQHKAQVAAEAQALGLTLVPVNDAEDLLASPQQAFRRYFVEVWHPVLGRMPYPGVPYRMSATPPRIDRAAPVLGAHTQDVLAGGDAA</sequence>
<dbReference type="InterPro" id="IPR050509">
    <property type="entry name" value="CoA-transferase_III"/>
</dbReference>
<dbReference type="Gene3D" id="3.40.50.10540">
    <property type="entry name" value="Crotonobetainyl-coa:carnitine coa-transferase, domain 1"/>
    <property type="match status" value="1"/>
</dbReference>
<reference evidence="2 3" key="1">
    <citation type="submission" date="2018-04" db="EMBL/GenBank/DDBJ databases">
        <title>Genomic Encyclopedia of Type Strains, Phase IV (KMG-IV): sequencing the most valuable type-strain genomes for metagenomic binning, comparative biology and taxonomic classification.</title>
        <authorList>
            <person name="Goeker M."/>
        </authorList>
    </citation>
    <scope>NUCLEOTIDE SEQUENCE [LARGE SCALE GENOMIC DNA]</scope>
    <source>
        <strain evidence="2 3">DSM 104150</strain>
    </source>
</reference>